<dbReference type="SUPFAM" id="SSF53335">
    <property type="entry name" value="S-adenosyl-L-methionine-dependent methyltransferases"/>
    <property type="match status" value="1"/>
</dbReference>
<dbReference type="Gene3D" id="3.40.50.150">
    <property type="entry name" value="Vaccinia Virus protein VP39"/>
    <property type="match status" value="1"/>
</dbReference>
<dbReference type="RefSeq" id="WP_144987641.1">
    <property type="nucleotide sequence ID" value="NZ_CP037920.1"/>
</dbReference>
<dbReference type="PANTHER" id="PTHR31009">
    <property type="entry name" value="S-ADENOSYL-L-METHIONINE:CARBOXYL METHYLTRANSFERASE FAMILY PROTEIN"/>
    <property type="match status" value="1"/>
</dbReference>
<keyword evidence="3" id="KW-0489">Methyltransferase</keyword>
<dbReference type="Gene3D" id="1.10.1200.270">
    <property type="entry name" value="Methyltransferase, alpha-helical capping domain"/>
    <property type="match status" value="1"/>
</dbReference>
<keyword evidence="2" id="KW-0460">Magnesium</keyword>
<dbReference type="GO" id="GO:0008168">
    <property type="term" value="F:methyltransferase activity"/>
    <property type="evidence" value="ECO:0007669"/>
    <property type="project" value="UniProtKB-KW"/>
</dbReference>
<evidence type="ECO:0000313" key="4">
    <source>
        <dbReference type="Proteomes" id="UP000318704"/>
    </source>
</evidence>
<dbReference type="InterPro" id="IPR005299">
    <property type="entry name" value="MeTrfase_7"/>
</dbReference>
<dbReference type="GO" id="GO:0032259">
    <property type="term" value="P:methylation"/>
    <property type="evidence" value="ECO:0007669"/>
    <property type="project" value="UniProtKB-KW"/>
</dbReference>
<name>A0A517W0G6_9PLAN</name>
<sequence length="361" mass="40497">MPTTTGMKGGGYYDANSEEQRSASDAFLPWLEEAIAALPAPDSNQQSWNFLDIGSSEGANAIHTMKHLIETVRRQSDLPVWALFDDLPTNDFNQLFLNLFPASTPSLSATNVYTAAIGGSAFGRLVPPQSLHLATTFNAIGFFETRPADRLPHFILPMEPNPHAPREGVEVSVSELIPFQNQAHQDLCHFYAARADELVVGGKLLVQIFGRNETHSTGHGLMDVLSDALLDFVEADMLPRSFYEGFVFPAYYRDIEELIAPIRNKPELAAAYRIEHAESRDVPVPFNTVFASTNDRETWAHSYISFLRAFSEPVLAAALPDDLLKENIVEKLYQRMERLLMDHPQRYEFHFISIATLLTRI</sequence>
<dbReference type="Pfam" id="PF03492">
    <property type="entry name" value="Methyltransf_7"/>
    <property type="match status" value="1"/>
</dbReference>
<evidence type="ECO:0000256" key="1">
    <source>
        <dbReference type="ARBA" id="ARBA00022723"/>
    </source>
</evidence>
<dbReference type="InterPro" id="IPR042086">
    <property type="entry name" value="MeTrfase_capping"/>
</dbReference>
<dbReference type="KEGG" id="gaw:V144x_42430"/>
<dbReference type="EMBL" id="CP037920">
    <property type="protein sequence ID" value="QDT98736.1"/>
    <property type="molecule type" value="Genomic_DNA"/>
</dbReference>
<gene>
    <name evidence="3" type="ORF">V144x_42430</name>
</gene>
<dbReference type="AlphaFoldDB" id="A0A517W0G6"/>
<reference evidence="3 4" key="1">
    <citation type="submission" date="2019-03" db="EMBL/GenBank/DDBJ databases">
        <title>Deep-cultivation of Planctomycetes and their phenomic and genomic characterization uncovers novel biology.</title>
        <authorList>
            <person name="Wiegand S."/>
            <person name="Jogler M."/>
            <person name="Boedeker C."/>
            <person name="Pinto D."/>
            <person name="Vollmers J."/>
            <person name="Rivas-Marin E."/>
            <person name="Kohn T."/>
            <person name="Peeters S.H."/>
            <person name="Heuer A."/>
            <person name="Rast P."/>
            <person name="Oberbeckmann S."/>
            <person name="Bunk B."/>
            <person name="Jeske O."/>
            <person name="Meyerdierks A."/>
            <person name="Storesund J.E."/>
            <person name="Kallscheuer N."/>
            <person name="Luecker S."/>
            <person name="Lage O.M."/>
            <person name="Pohl T."/>
            <person name="Merkel B.J."/>
            <person name="Hornburger P."/>
            <person name="Mueller R.-W."/>
            <person name="Bruemmer F."/>
            <person name="Labrenz M."/>
            <person name="Spormann A.M."/>
            <person name="Op den Camp H."/>
            <person name="Overmann J."/>
            <person name="Amann R."/>
            <person name="Jetten M.S.M."/>
            <person name="Mascher T."/>
            <person name="Medema M.H."/>
            <person name="Devos D.P."/>
            <person name="Kaster A.-K."/>
            <person name="Ovreas L."/>
            <person name="Rohde M."/>
            <person name="Galperin M.Y."/>
            <person name="Jogler C."/>
        </authorList>
    </citation>
    <scope>NUCLEOTIDE SEQUENCE [LARGE SCALE GENOMIC DNA]</scope>
    <source>
        <strain evidence="3 4">V144</strain>
    </source>
</reference>
<dbReference type="GO" id="GO:0046872">
    <property type="term" value="F:metal ion binding"/>
    <property type="evidence" value="ECO:0007669"/>
    <property type="project" value="UniProtKB-KW"/>
</dbReference>
<dbReference type="InterPro" id="IPR029063">
    <property type="entry name" value="SAM-dependent_MTases_sf"/>
</dbReference>
<accession>A0A517W0G6</accession>
<evidence type="ECO:0000313" key="3">
    <source>
        <dbReference type="EMBL" id="QDT98736.1"/>
    </source>
</evidence>
<proteinExistence type="predicted"/>
<dbReference type="Proteomes" id="UP000318704">
    <property type="component" value="Chromosome"/>
</dbReference>
<protein>
    <submittedName>
        <fullName evidence="3">SAM dependent carboxyl methyltransferase</fullName>
    </submittedName>
</protein>
<evidence type="ECO:0000256" key="2">
    <source>
        <dbReference type="ARBA" id="ARBA00022842"/>
    </source>
</evidence>
<organism evidence="3 4">
    <name type="scientific">Gimesia aquarii</name>
    <dbReference type="NCBI Taxonomy" id="2527964"/>
    <lineage>
        <taxon>Bacteria</taxon>
        <taxon>Pseudomonadati</taxon>
        <taxon>Planctomycetota</taxon>
        <taxon>Planctomycetia</taxon>
        <taxon>Planctomycetales</taxon>
        <taxon>Planctomycetaceae</taxon>
        <taxon>Gimesia</taxon>
    </lineage>
</organism>
<keyword evidence="1" id="KW-0479">Metal-binding</keyword>
<keyword evidence="3" id="KW-0808">Transferase</keyword>